<evidence type="ECO:0000256" key="1">
    <source>
        <dbReference type="SAM" id="MobiDB-lite"/>
    </source>
</evidence>
<proteinExistence type="predicted"/>
<feature type="transmembrane region" description="Helical" evidence="2">
    <location>
        <begin position="49"/>
        <end position="69"/>
    </location>
</feature>
<accession>A0A5C5FSD1</accession>
<sequence length="159" mass="16973">MCTGAQPRRRFRVLFGARSLSSLFSFTHILLLCPTLTQTPCPRPATMKFFALAAAAAALSARAALAVPFKRDSDTPGKPAFIGTLADYSKEVPVGGSINISYNTAVRACFPSSLALSPSPQLSLSSPLGPRSATSASSRVDLSPTFRTPRLTRRTRLRS</sequence>
<dbReference type="AlphaFoldDB" id="A0A5C5FSD1"/>
<keyword evidence="2" id="KW-0472">Membrane</keyword>
<keyword evidence="2" id="KW-0812">Transmembrane</keyword>
<evidence type="ECO:0000313" key="4">
    <source>
        <dbReference type="Proteomes" id="UP000311382"/>
    </source>
</evidence>
<dbReference type="EMBL" id="SOZI01000085">
    <property type="protein sequence ID" value="TNY19763.1"/>
    <property type="molecule type" value="Genomic_DNA"/>
</dbReference>
<feature type="compositionally biased region" description="Low complexity" evidence="1">
    <location>
        <begin position="120"/>
        <end position="132"/>
    </location>
</feature>
<feature type="compositionally biased region" description="Basic residues" evidence="1">
    <location>
        <begin position="150"/>
        <end position="159"/>
    </location>
</feature>
<protein>
    <submittedName>
        <fullName evidence="3">Uncharacterized protein</fullName>
    </submittedName>
</protein>
<gene>
    <name evidence="3" type="ORF">DMC30DRAFT_399473</name>
</gene>
<name>A0A5C5FSD1_9BASI</name>
<dbReference type="Proteomes" id="UP000311382">
    <property type="component" value="Unassembled WGS sequence"/>
</dbReference>
<feature type="transmembrane region" description="Helical" evidence="2">
    <location>
        <begin position="20"/>
        <end position="37"/>
    </location>
</feature>
<comment type="caution">
    <text evidence="3">The sequence shown here is derived from an EMBL/GenBank/DDBJ whole genome shotgun (WGS) entry which is preliminary data.</text>
</comment>
<organism evidence="3 4">
    <name type="scientific">Rhodotorula diobovata</name>
    <dbReference type="NCBI Taxonomy" id="5288"/>
    <lineage>
        <taxon>Eukaryota</taxon>
        <taxon>Fungi</taxon>
        <taxon>Dikarya</taxon>
        <taxon>Basidiomycota</taxon>
        <taxon>Pucciniomycotina</taxon>
        <taxon>Microbotryomycetes</taxon>
        <taxon>Sporidiobolales</taxon>
        <taxon>Sporidiobolaceae</taxon>
        <taxon>Rhodotorula</taxon>
    </lineage>
</organism>
<feature type="region of interest" description="Disordered" evidence="1">
    <location>
        <begin position="120"/>
        <end position="159"/>
    </location>
</feature>
<keyword evidence="4" id="KW-1185">Reference proteome</keyword>
<keyword evidence="2" id="KW-1133">Transmembrane helix</keyword>
<evidence type="ECO:0000256" key="2">
    <source>
        <dbReference type="SAM" id="Phobius"/>
    </source>
</evidence>
<reference evidence="3 4" key="1">
    <citation type="submission" date="2019-03" db="EMBL/GenBank/DDBJ databases">
        <title>Rhodosporidium diobovatum UCD-FST 08-225 genome sequencing, assembly, and annotation.</title>
        <authorList>
            <person name="Fakankun I.U."/>
            <person name="Fristensky B."/>
            <person name="Levin D.B."/>
        </authorList>
    </citation>
    <scope>NUCLEOTIDE SEQUENCE [LARGE SCALE GENOMIC DNA]</scope>
    <source>
        <strain evidence="3 4">UCD-FST 08-225</strain>
    </source>
</reference>
<evidence type="ECO:0000313" key="3">
    <source>
        <dbReference type="EMBL" id="TNY19763.1"/>
    </source>
</evidence>